<dbReference type="PIRSF" id="PIRSF018266">
    <property type="entry name" value="FecR"/>
    <property type="match status" value="1"/>
</dbReference>
<dbReference type="InterPro" id="IPR012373">
    <property type="entry name" value="Ferrdict_sens_TM"/>
</dbReference>
<dbReference type="Proteomes" id="UP000281028">
    <property type="component" value="Unassembled WGS sequence"/>
</dbReference>
<dbReference type="PANTHER" id="PTHR30273:SF2">
    <property type="entry name" value="PROTEIN FECR"/>
    <property type="match status" value="1"/>
</dbReference>
<evidence type="ECO:0000313" key="1">
    <source>
        <dbReference type="EMBL" id="NSL90973.1"/>
    </source>
</evidence>
<dbReference type="OrthoDB" id="697544at2"/>
<name>A0A3S1JKC2_9BACT</name>
<dbReference type="EMBL" id="RIAR02000001">
    <property type="protein sequence ID" value="NSL90973.1"/>
    <property type="molecule type" value="Genomic_DNA"/>
</dbReference>
<keyword evidence="2" id="KW-1185">Reference proteome</keyword>
<sequence>MQQNERIITLIEKYSADACTDSELQELEAWYAAYENNAPLSSLLDASARQELKGELLHSIRQEIARHTAAKPVTGRSRRLLLLSRAAAAVIITATVSWGVHQRMHPDVVTTGNGYTQISTARGETRQVVLPDSSKVWLNADSRIRYAAGFNASRREVFLDGEAFFDIHRDPARSFVVHTGKVTTQVLGTAFNVSSYPGSETLAVTVVQGKVRVAEGAAEMGVLLPDQQISYNRSTRKAIYQRTDAAATASWKEGWLVFREQSFREIAAALQRKFDISIDISDPALARCRFTASFAPGTDLPKVLNLLCRINHSNYQLKADSNKIIIKGKGCL</sequence>
<dbReference type="InterPro" id="IPR006860">
    <property type="entry name" value="FecR"/>
</dbReference>
<dbReference type="AlphaFoldDB" id="A0A3S1JKC2"/>
<dbReference type="Pfam" id="PF04773">
    <property type="entry name" value="FecR"/>
    <property type="match status" value="1"/>
</dbReference>
<dbReference type="Pfam" id="PF16344">
    <property type="entry name" value="FecR_C"/>
    <property type="match status" value="1"/>
</dbReference>
<dbReference type="PANTHER" id="PTHR30273">
    <property type="entry name" value="PERIPLASMIC SIGNAL SENSOR AND SIGMA FACTOR ACTIVATOR FECR-RELATED"/>
    <property type="match status" value="1"/>
</dbReference>
<dbReference type="Gene3D" id="3.55.50.30">
    <property type="match status" value="1"/>
</dbReference>
<reference evidence="1" key="1">
    <citation type="submission" date="2020-05" db="EMBL/GenBank/DDBJ databases">
        <title>Chitinophaga laudate sp. nov., isolated from a tropical peat swamp.</title>
        <authorList>
            <person name="Goh C.B.S."/>
            <person name="Lee M.S."/>
            <person name="Parimannan S."/>
            <person name="Pasbakhsh P."/>
            <person name="Yule C.M."/>
            <person name="Rajandas H."/>
            <person name="Loke S."/>
            <person name="Croft L."/>
            <person name="Tan J.B.L."/>
        </authorList>
    </citation>
    <scope>NUCLEOTIDE SEQUENCE</scope>
    <source>
        <strain evidence="1">Mgbs1</strain>
    </source>
</reference>
<protein>
    <submittedName>
        <fullName evidence="1">DUF4974 domain-containing protein</fullName>
    </submittedName>
</protein>
<dbReference type="InterPro" id="IPR032508">
    <property type="entry name" value="FecR_C"/>
</dbReference>
<organism evidence="1 2">
    <name type="scientific">Chitinophaga solisilvae</name>
    <dbReference type="NCBI Taxonomy" id="1233460"/>
    <lineage>
        <taxon>Bacteria</taxon>
        <taxon>Pseudomonadati</taxon>
        <taxon>Bacteroidota</taxon>
        <taxon>Chitinophagia</taxon>
        <taxon>Chitinophagales</taxon>
        <taxon>Chitinophagaceae</taxon>
        <taxon>Chitinophaga</taxon>
    </lineage>
</organism>
<accession>A0A3S1JKC2</accession>
<dbReference type="GO" id="GO:0016989">
    <property type="term" value="F:sigma factor antagonist activity"/>
    <property type="evidence" value="ECO:0007669"/>
    <property type="project" value="TreeGrafter"/>
</dbReference>
<proteinExistence type="predicted"/>
<dbReference type="Gene3D" id="2.60.120.1440">
    <property type="match status" value="1"/>
</dbReference>
<evidence type="ECO:0000313" key="2">
    <source>
        <dbReference type="Proteomes" id="UP000281028"/>
    </source>
</evidence>
<gene>
    <name evidence="1" type="ORF">ECE50_029380</name>
</gene>
<comment type="caution">
    <text evidence="1">The sequence shown here is derived from an EMBL/GenBank/DDBJ whole genome shotgun (WGS) entry which is preliminary data.</text>
</comment>